<protein>
    <recommendedName>
        <fullName evidence="2">tRNA(Ile)-lysidine synthetase</fullName>
        <ecNumber evidence="2">6.3.4.19</ecNumber>
    </recommendedName>
</protein>
<proteinExistence type="inferred from homology"/>
<dbReference type="HAMAP" id="MF_01161">
    <property type="entry name" value="tRNA_Ile_lys_synt"/>
    <property type="match status" value="1"/>
</dbReference>
<dbReference type="SUPFAM" id="SSF56037">
    <property type="entry name" value="PheT/TilS domain"/>
    <property type="match status" value="1"/>
</dbReference>
<dbReference type="Gene3D" id="3.40.50.620">
    <property type="entry name" value="HUPs"/>
    <property type="match status" value="1"/>
</dbReference>
<dbReference type="PANTHER" id="PTHR43033:SF1">
    <property type="entry name" value="TRNA(ILE)-LYSIDINE SYNTHASE-RELATED"/>
    <property type="match status" value="1"/>
</dbReference>
<evidence type="ECO:0000256" key="3">
    <source>
        <dbReference type="ARBA" id="ARBA00022490"/>
    </source>
</evidence>
<comment type="subcellular location">
    <subcellularLocation>
        <location evidence="1">Cytoplasm</location>
    </subcellularLocation>
</comment>
<keyword evidence="5" id="KW-0819">tRNA processing</keyword>
<dbReference type="NCBIfam" id="TIGR02433">
    <property type="entry name" value="lysidine_TilS_C"/>
    <property type="match status" value="1"/>
</dbReference>
<keyword evidence="7" id="KW-0067">ATP-binding</keyword>
<keyword evidence="4 10" id="KW-0436">Ligase</keyword>
<organism evidence="10">
    <name type="scientific">hydrothermal vent metagenome</name>
    <dbReference type="NCBI Taxonomy" id="652676"/>
    <lineage>
        <taxon>unclassified sequences</taxon>
        <taxon>metagenomes</taxon>
        <taxon>ecological metagenomes</taxon>
    </lineage>
</organism>
<dbReference type="EC" id="6.3.4.19" evidence="2"/>
<dbReference type="InterPro" id="IPR014729">
    <property type="entry name" value="Rossmann-like_a/b/a_fold"/>
</dbReference>
<dbReference type="InterPro" id="IPR012795">
    <property type="entry name" value="tRNA_Ile_lys_synt_N"/>
</dbReference>
<evidence type="ECO:0000256" key="7">
    <source>
        <dbReference type="ARBA" id="ARBA00022840"/>
    </source>
</evidence>
<dbReference type="InterPro" id="IPR012094">
    <property type="entry name" value="tRNA_Ile_lys_synt"/>
</dbReference>
<dbReference type="InterPro" id="IPR012796">
    <property type="entry name" value="Lysidine-tRNA-synth_C"/>
</dbReference>
<evidence type="ECO:0000256" key="4">
    <source>
        <dbReference type="ARBA" id="ARBA00022598"/>
    </source>
</evidence>
<gene>
    <name evidence="10" type="ORF">MNBD_ACTINO01-2142</name>
</gene>
<dbReference type="SUPFAM" id="SSF52402">
    <property type="entry name" value="Adenine nucleotide alpha hydrolases-like"/>
    <property type="match status" value="1"/>
</dbReference>
<dbReference type="GO" id="GO:0008033">
    <property type="term" value="P:tRNA processing"/>
    <property type="evidence" value="ECO:0007669"/>
    <property type="project" value="UniProtKB-KW"/>
</dbReference>
<dbReference type="Pfam" id="PF01171">
    <property type="entry name" value="ATP_bind_3"/>
    <property type="match status" value="1"/>
</dbReference>
<evidence type="ECO:0000256" key="6">
    <source>
        <dbReference type="ARBA" id="ARBA00022741"/>
    </source>
</evidence>
<evidence type="ECO:0000313" key="10">
    <source>
        <dbReference type="EMBL" id="VAW08368.1"/>
    </source>
</evidence>
<dbReference type="AlphaFoldDB" id="A0A3B0SS94"/>
<dbReference type="PANTHER" id="PTHR43033">
    <property type="entry name" value="TRNA(ILE)-LYSIDINE SYNTHASE-RELATED"/>
    <property type="match status" value="1"/>
</dbReference>
<evidence type="ECO:0000256" key="5">
    <source>
        <dbReference type="ARBA" id="ARBA00022694"/>
    </source>
</evidence>
<keyword evidence="6" id="KW-0547">Nucleotide-binding</keyword>
<evidence type="ECO:0000259" key="9">
    <source>
        <dbReference type="SMART" id="SM00977"/>
    </source>
</evidence>
<sequence length="431" mass="45292">MTSPLSSAVASVVGTRRFVVALGGGADSATLLHTAGSVAPQRVRAVFVNQGLAGSDLLERAAEGISNVCGVDLTVLAGSVDDGPNLEARARVARYLAMEADLDDDELALTGHTADDQAETVLMRLLRGSGAGGLSGIPAERGPWRRPFLGFSRDELRVAAGQLGLPFADDPANSDERFLRSRIRMHLIPLLEESYAPGVVDNLGRSGELLAADDAMIEALASDIEILDVAGEIAIPLAPLLTADTPVASRVVRGALRRIGDDYPGSMDDVNTVLRVATSGRSAHVSGRVGVKSVPPFLVLGTDPCTEPPEPVAIGDIEAFMWGEDRYRVSRSRYPTPVTTTGRFSVVSTGLAEGPVEVRSVLPGDRIDLGNGATPVTEVLRDAGVPANDRQCWPLVTVGGMIAGVHGVRNASWATPHNGDTVLIIEREVHT</sequence>
<dbReference type="InterPro" id="IPR011063">
    <property type="entry name" value="TilS/TtcA_N"/>
</dbReference>
<evidence type="ECO:0000256" key="1">
    <source>
        <dbReference type="ARBA" id="ARBA00004496"/>
    </source>
</evidence>
<dbReference type="GO" id="GO:0032267">
    <property type="term" value="F:tRNA(Ile)-lysidine synthase activity"/>
    <property type="evidence" value="ECO:0007669"/>
    <property type="project" value="UniProtKB-EC"/>
</dbReference>
<reference evidence="10" key="1">
    <citation type="submission" date="2018-06" db="EMBL/GenBank/DDBJ databases">
        <authorList>
            <person name="Zhirakovskaya E."/>
        </authorList>
    </citation>
    <scope>NUCLEOTIDE SEQUENCE</scope>
</reference>
<accession>A0A3B0SS94</accession>
<dbReference type="CDD" id="cd01992">
    <property type="entry name" value="TilS_N"/>
    <property type="match status" value="1"/>
</dbReference>
<dbReference type="EMBL" id="UOEI01000599">
    <property type="protein sequence ID" value="VAW08368.1"/>
    <property type="molecule type" value="Genomic_DNA"/>
</dbReference>
<dbReference type="GO" id="GO:0005737">
    <property type="term" value="C:cytoplasm"/>
    <property type="evidence" value="ECO:0007669"/>
    <property type="project" value="UniProtKB-SubCell"/>
</dbReference>
<dbReference type="SMART" id="SM00977">
    <property type="entry name" value="TilS_C"/>
    <property type="match status" value="1"/>
</dbReference>
<comment type="catalytic activity">
    <reaction evidence="8">
        <text>cytidine(34) in tRNA(Ile2) + L-lysine + ATP = lysidine(34) in tRNA(Ile2) + AMP + diphosphate + H(+)</text>
        <dbReference type="Rhea" id="RHEA:43744"/>
        <dbReference type="Rhea" id="RHEA-COMP:10625"/>
        <dbReference type="Rhea" id="RHEA-COMP:10670"/>
        <dbReference type="ChEBI" id="CHEBI:15378"/>
        <dbReference type="ChEBI" id="CHEBI:30616"/>
        <dbReference type="ChEBI" id="CHEBI:32551"/>
        <dbReference type="ChEBI" id="CHEBI:33019"/>
        <dbReference type="ChEBI" id="CHEBI:82748"/>
        <dbReference type="ChEBI" id="CHEBI:83665"/>
        <dbReference type="ChEBI" id="CHEBI:456215"/>
        <dbReference type="EC" id="6.3.4.19"/>
    </reaction>
</comment>
<keyword evidence="3" id="KW-0963">Cytoplasm</keyword>
<evidence type="ECO:0000256" key="2">
    <source>
        <dbReference type="ARBA" id="ARBA00013267"/>
    </source>
</evidence>
<dbReference type="GO" id="GO:0005524">
    <property type="term" value="F:ATP binding"/>
    <property type="evidence" value="ECO:0007669"/>
    <property type="project" value="UniProtKB-KW"/>
</dbReference>
<evidence type="ECO:0000256" key="8">
    <source>
        <dbReference type="ARBA" id="ARBA00048539"/>
    </source>
</evidence>
<dbReference type="NCBIfam" id="TIGR02432">
    <property type="entry name" value="lysidine_TilS_N"/>
    <property type="match status" value="1"/>
</dbReference>
<name>A0A3B0SS94_9ZZZZ</name>
<feature type="domain" description="Lysidine-tRNA(Ile) synthetase C-terminal" evidence="9">
    <location>
        <begin position="356"/>
        <end position="425"/>
    </location>
</feature>